<reference evidence="2 3" key="1">
    <citation type="submission" date="2012-12" db="EMBL/GenBank/DDBJ databases">
        <title>Whole genome shotgun sequence of Gordonia hirsuta NBRC 16056.</title>
        <authorList>
            <person name="Isaki-Nakamura S."/>
            <person name="Hosoyama A."/>
            <person name="Tsuchikane K."/>
            <person name="Katsumata H."/>
            <person name="Baba S."/>
            <person name="Yamazaki S."/>
            <person name="Fujita N."/>
        </authorList>
    </citation>
    <scope>NUCLEOTIDE SEQUENCE [LARGE SCALE GENOMIC DNA]</scope>
    <source>
        <strain evidence="2 3">NBRC 16056</strain>
    </source>
</reference>
<dbReference type="STRING" id="1121927.GOHSU_30_00530"/>
<dbReference type="eggNOG" id="COG1463">
    <property type="taxonomic scope" value="Bacteria"/>
</dbReference>
<proteinExistence type="predicted"/>
<sequence length="317" mass="33886">MALILSGCAQLFGIADRESTYRVDIEFESALNIPAGTRVLHNGVRVGTLGQVRLEHDVAVTSVDIDQGVRLPVDTGAELRQETLLGDLYIALSTPDDDGGPYLSDGGRIPVKQTSPPDNVETVMVSLSQFLNGGILVRSQASIAQLNDALPDDPEELSRLSRQAAAQLIEVGGATDAIDAALQKGAALAETVSEKRETVERVLTIGPDRFAKMQGLFLTLVGLISDLRVLTKPGGDLLVEPTHSDLKKILATADPWLMEIADADRSVLDNAGAVRDLLARKITPFLRDGGELDVRRIDDRNGQATQVADVLRAIGVV</sequence>
<dbReference type="InterPro" id="IPR052336">
    <property type="entry name" value="MlaD_Phospholipid_Transporter"/>
</dbReference>
<dbReference type="Proteomes" id="UP000053405">
    <property type="component" value="Unassembled WGS sequence"/>
</dbReference>
<protein>
    <submittedName>
        <fullName evidence="2">Mce family protein</fullName>
    </submittedName>
</protein>
<keyword evidence="3" id="KW-1185">Reference proteome</keyword>
<evidence type="ECO:0000313" key="2">
    <source>
        <dbReference type="EMBL" id="GAC58129.1"/>
    </source>
</evidence>
<dbReference type="InterPro" id="IPR003399">
    <property type="entry name" value="Mce/MlaD"/>
</dbReference>
<name>L7LB42_9ACTN</name>
<dbReference type="PANTHER" id="PTHR33371:SF15">
    <property type="entry name" value="LIPOPROTEIN LPRN"/>
    <property type="match status" value="1"/>
</dbReference>
<gene>
    <name evidence="2" type="primary">mceE</name>
    <name evidence="2" type="ORF">GOHSU_30_00530</name>
</gene>
<dbReference type="PANTHER" id="PTHR33371">
    <property type="entry name" value="INTERMEMBRANE PHOSPHOLIPID TRANSPORT SYSTEM BINDING PROTEIN MLAD-RELATED"/>
    <property type="match status" value="1"/>
</dbReference>
<feature type="domain" description="Mce/MlaD" evidence="1">
    <location>
        <begin position="20"/>
        <end position="94"/>
    </location>
</feature>
<evidence type="ECO:0000259" key="1">
    <source>
        <dbReference type="Pfam" id="PF02470"/>
    </source>
</evidence>
<dbReference type="Pfam" id="PF02470">
    <property type="entry name" value="MlaD"/>
    <property type="match status" value="1"/>
</dbReference>
<dbReference type="GO" id="GO:0005576">
    <property type="term" value="C:extracellular region"/>
    <property type="evidence" value="ECO:0007669"/>
    <property type="project" value="TreeGrafter"/>
</dbReference>
<dbReference type="AlphaFoldDB" id="L7LB42"/>
<comment type="caution">
    <text evidence="2">The sequence shown here is derived from an EMBL/GenBank/DDBJ whole genome shotgun (WGS) entry which is preliminary data.</text>
</comment>
<dbReference type="EMBL" id="BANT01000030">
    <property type="protein sequence ID" value="GAC58129.1"/>
    <property type="molecule type" value="Genomic_DNA"/>
</dbReference>
<evidence type="ECO:0000313" key="3">
    <source>
        <dbReference type="Proteomes" id="UP000053405"/>
    </source>
</evidence>
<organism evidence="2 3">
    <name type="scientific">Gordonia hirsuta DSM 44140 = NBRC 16056</name>
    <dbReference type="NCBI Taxonomy" id="1121927"/>
    <lineage>
        <taxon>Bacteria</taxon>
        <taxon>Bacillati</taxon>
        <taxon>Actinomycetota</taxon>
        <taxon>Actinomycetes</taxon>
        <taxon>Mycobacteriales</taxon>
        <taxon>Gordoniaceae</taxon>
        <taxon>Gordonia</taxon>
    </lineage>
</organism>
<accession>L7LB42</accession>